<sequence length="124" mass="13953">MDMETLTWCAIMSSCGSLTLVIVFNGILLCLLEHGHATAEIALCEEKFTASLRLPMVGVVALSQICNLSIEQVVGEYDKDSMERRAIIYTVIGQDYVTKQFIDTCPKFLQNGYEEEYLLFTDKL</sequence>
<evidence type="ECO:0000313" key="2">
    <source>
        <dbReference type="Proteomes" id="UP000093561"/>
    </source>
</evidence>
<dbReference type="Proteomes" id="UP000093561">
    <property type="component" value="Unassembled WGS sequence"/>
</dbReference>
<organism evidence="3">
    <name type="scientific">Wuchereria bancrofti</name>
    <dbReference type="NCBI Taxonomy" id="6293"/>
    <lineage>
        <taxon>Eukaryota</taxon>
        <taxon>Metazoa</taxon>
        <taxon>Ecdysozoa</taxon>
        <taxon>Nematoda</taxon>
        <taxon>Chromadorea</taxon>
        <taxon>Rhabditida</taxon>
        <taxon>Spirurina</taxon>
        <taxon>Spiruromorpha</taxon>
        <taxon>Filarioidea</taxon>
        <taxon>Onchocercidae</taxon>
        <taxon>Wuchereria</taxon>
    </lineage>
</organism>
<dbReference type="WBParaSite" id="maker-PairedContig_1484-snap-gene-0.7-mRNA-1">
    <property type="protein sequence ID" value="maker-PairedContig_1484-snap-gene-0.7-mRNA-1"/>
    <property type="gene ID" value="maker-PairedContig_1484-snap-gene-0.7"/>
</dbReference>
<keyword evidence="1" id="KW-0812">Transmembrane</keyword>
<evidence type="ECO:0000256" key="1">
    <source>
        <dbReference type="SAM" id="Phobius"/>
    </source>
</evidence>
<protein>
    <submittedName>
        <fullName evidence="3 4">Uncharacterized protein</fullName>
    </submittedName>
</protein>
<keyword evidence="1" id="KW-0472">Membrane</keyword>
<reference evidence="2" key="1">
    <citation type="submission" date="2015-03" db="EMBL/GenBank/DDBJ databases">
        <title>Wuchereria bancrofti Genome Sequencing Papua New Guinea Strain.</title>
        <authorList>
            <person name="Small S.T."/>
            <person name="Serre D."/>
            <person name="Zimmerman P.A."/>
        </authorList>
    </citation>
    <scope>NUCLEOTIDE SEQUENCE [LARGE SCALE GENOMIC DNA]</scope>
    <source>
        <strain evidence="2">pt0022</strain>
    </source>
</reference>
<feature type="transmembrane region" description="Helical" evidence="1">
    <location>
        <begin position="6"/>
        <end position="32"/>
    </location>
</feature>
<reference evidence="3" key="3">
    <citation type="submission" date="2016-11" db="UniProtKB">
        <authorList>
            <consortium name="WormBaseParasite"/>
        </authorList>
    </citation>
    <scope>IDENTIFICATION</scope>
    <source>
        <strain evidence="3 4">pt0022</strain>
    </source>
</reference>
<keyword evidence="1" id="KW-1133">Transmembrane helix</keyword>
<dbReference type="WBParaSite" id="mrna-Wban_02239">
    <property type="protein sequence ID" value="mrna-Wban_02239"/>
    <property type="gene ID" value="Wban_02239"/>
</dbReference>
<evidence type="ECO:0000313" key="4">
    <source>
        <dbReference type="WBParaSite" id="mrna-Wban_02239"/>
    </source>
</evidence>
<evidence type="ECO:0000313" key="3">
    <source>
        <dbReference type="WBParaSite" id="maker-PairedContig_1484-snap-gene-0.7-mRNA-1"/>
    </source>
</evidence>
<reference evidence="2" key="2">
    <citation type="journal article" date="2016" name="Mol. Ecol.">
        <title>Population genomics of the filarial nematode parasite Wuchereria bancrofti from mosquitoes.</title>
        <authorList>
            <person name="Small S.T."/>
            <person name="Reimer L.J."/>
            <person name="Tisch D.J."/>
            <person name="King C.L."/>
            <person name="Christensen B.M."/>
            <person name="Siba P.M."/>
            <person name="Kazura J.W."/>
            <person name="Serre D."/>
            <person name="Zimmerman P.A."/>
        </authorList>
    </citation>
    <scope>NUCLEOTIDE SEQUENCE</scope>
    <source>
        <strain evidence="2">pt0022</strain>
    </source>
</reference>
<dbReference type="AlphaFoldDB" id="A0A1I8EDB5"/>
<name>A0A1I8EDB5_WUCBA</name>
<proteinExistence type="predicted"/>
<accession>A0A1I8EDB5</accession>